<organism evidence="2">
    <name type="scientific">freshwater metagenome</name>
    <dbReference type="NCBI Taxonomy" id="449393"/>
    <lineage>
        <taxon>unclassified sequences</taxon>
        <taxon>metagenomes</taxon>
        <taxon>ecological metagenomes</taxon>
    </lineage>
</organism>
<dbReference type="AlphaFoldDB" id="A0A6J7HES3"/>
<name>A0A6J7HES3_9ZZZZ</name>
<feature type="compositionally biased region" description="Basic and acidic residues" evidence="1">
    <location>
        <begin position="94"/>
        <end position="115"/>
    </location>
</feature>
<accession>A0A6J7HES3</accession>
<dbReference type="EMBL" id="CAFBLX010000350">
    <property type="protein sequence ID" value="CAB4919487.1"/>
    <property type="molecule type" value="Genomic_DNA"/>
</dbReference>
<reference evidence="2" key="1">
    <citation type="submission" date="2020-05" db="EMBL/GenBank/DDBJ databases">
        <authorList>
            <person name="Chiriac C."/>
            <person name="Salcher M."/>
            <person name="Ghai R."/>
            <person name="Kavagutti S V."/>
        </authorList>
    </citation>
    <scope>NUCLEOTIDE SEQUENCE</scope>
</reference>
<protein>
    <submittedName>
        <fullName evidence="2">Unannotated protein</fullName>
    </submittedName>
</protein>
<evidence type="ECO:0000313" key="2">
    <source>
        <dbReference type="EMBL" id="CAB4919487.1"/>
    </source>
</evidence>
<feature type="region of interest" description="Disordered" evidence="1">
    <location>
        <begin position="61"/>
        <end position="115"/>
    </location>
</feature>
<gene>
    <name evidence="2" type="ORF">UFOPK3472_03500</name>
</gene>
<evidence type="ECO:0000256" key="1">
    <source>
        <dbReference type="SAM" id="MobiDB-lite"/>
    </source>
</evidence>
<sequence>MPGLRISFGRTWIGDGVGQTGLLRLFPRQGTSERGVERLWVVDTARGAVAAPNLELLGALSERPQIGGPDLPSGAREDTHGRAARSRIGHQTQHRGDVGDLRHMQQSAEPDHLDG</sequence>
<proteinExistence type="predicted"/>